<evidence type="ECO:0000256" key="2">
    <source>
        <dbReference type="ARBA" id="ARBA00008423"/>
    </source>
</evidence>
<dbReference type="SMART" id="SM00356">
    <property type="entry name" value="ZnF_C3H1"/>
    <property type="match status" value="3"/>
</dbReference>
<evidence type="ECO:0000256" key="1">
    <source>
        <dbReference type="ARBA" id="ARBA00004324"/>
    </source>
</evidence>
<evidence type="ECO:0000256" key="13">
    <source>
        <dbReference type="ARBA" id="ARBA00022884"/>
    </source>
</evidence>
<evidence type="ECO:0000313" key="22">
    <source>
        <dbReference type="Proteomes" id="UP000245341"/>
    </source>
</evidence>
<dbReference type="Gene3D" id="4.10.1000.40">
    <property type="match status" value="1"/>
</dbReference>
<keyword evidence="6 18" id="KW-0479">Metal-binding</keyword>
<feature type="zinc finger region" description="C3H1-type" evidence="18">
    <location>
        <begin position="595"/>
        <end position="620"/>
    </location>
</feature>
<evidence type="ECO:0000256" key="9">
    <source>
        <dbReference type="ARBA" id="ARBA00022782"/>
    </source>
</evidence>
<comment type="similarity">
    <text evidence="2 19">Belongs to the ZC3H14 family.</text>
</comment>
<dbReference type="Gene3D" id="4.10.1000.30">
    <property type="match status" value="1"/>
</dbReference>
<keyword evidence="15 19" id="KW-0539">Nucleus</keyword>
<dbReference type="GO" id="GO:0008270">
    <property type="term" value="F:zinc ion binding"/>
    <property type="evidence" value="ECO:0007669"/>
    <property type="project" value="UniProtKB-KW"/>
</dbReference>
<feature type="domain" description="C3H1-type" evidence="21">
    <location>
        <begin position="595"/>
        <end position="620"/>
    </location>
</feature>
<evidence type="ECO:0000256" key="8">
    <source>
        <dbReference type="ARBA" id="ARBA00022771"/>
    </source>
</evidence>
<dbReference type="GO" id="GO:0016607">
    <property type="term" value="C:nuclear speck"/>
    <property type="evidence" value="ECO:0007669"/>
    <property type="project" value="UniProtKB-SubCell"/>
</dbReference>
<dbReference type="PROSITE" id="PS50103">
    <property type="entry name" value="ZF_C3H1"/>
    <property type="match status" value="1"/>
</dbReference>
<dbReference type="PANTHER" id="PTHR14738">
    <property type="entry name" value="ZINC FINGER CCCH DOMAIN-CONTAINING PROTEIN 14"/>
    <property type="match status" value="1"/>
</dbReference>
<evidence type="ECO:0000256" key="19">
    <source>
        <dbReference type="RuleBase" id="RU369058"/>
    </source>
</evidence>
<evidence type="ECO:0000259" key="21">
    <source>
        <dbReference type="PROSITE" id="PS50103"/>
    </source>
</evidence>
<dbReference type="AlphaFoldDB" id="A0A7F8RLJ8"/>
<feature type="compositionally biased region" description="Polar residues" evidence="20">
    <location>
        <begin position="77"/>
        <end position="101"/>
    </location>
</feature>
<dbReference type="GO" id="GO:0007283">
    <property type="term" value="P:spermatogenesis"/>
    <property type="evidence" value="ECO:0007669"/>
    <property type="project" value="UniProtKB-KW"/>
</dbReference>
<evidence type="ECO:0000256" key="5">
    <source>
        <dbReference type="ARBA" id="ARBA00022553"/>
    </source>
</evidence>
<dbReference type="Proteomes" id="UP000245341">
    <property type="component" value="Unplaced"/>
</dbReference>
<dbReference type="FunFam" id="4.10.1000.40:FF:000006">
    <property type="entry name" value="Zinc finger CCCH domain-containing protein 14"/>
    <property type="match status" value="1"/>
</dbReference>
<dbReference type="FunFam" id="1.20.1390.10:FF:000006">
    <property type="entry name" value="zinc finger CCCH domain-containing protein 14"/>
    <property type="match status" value="1"/>
</dbReference>
<keyword evidence="22" id="KW-1185">Reference proteome</keyword>
<keyword evidence="9" id="KW-0221">Differentiation</keyword>
<evidence type="ECO:0000256" key="6">
    <source>
        <dbReference type="ARBA" id="ARBA00022723"/>
    </source>
</evidence>
<evidence type="ECO:0000256" key="7">
    <source>
        <dbReference type="ARBA" id="ARBA00022737"/>
    </source>
</evidence>
<sequence length="735" mass="82639">MEIGTEISRKIRSAIKGKLQELGAYVDEELPDYIMVMVANKKSQDQMTEDLSLFLGNNTIRFTVWLHGVLDKLRSVTTDPSSLKSSDTNIFDNNVSSNKSCFSRGDERRHEAAVPPLAVASSRPEKRDSRVSTSSQEQKTTTVRQTYDDGAATRLMSTVKPLREPAPSEDVIDIKPEPDDLIDEDLNFVQENPLSQKKPTVTLAYGSSRPSIEIYRPPASRNADSGAHLNRLQFQQQPNSIHAAKQPDIQNSRVYETGRLCEPEMLNSLEETYSPFFRNNSEKMSIEEENFRKRKLPVVSSVVKVKKFNHDGEEEEEDDDCGSRTGSISSSVSVPAKPERRPSLPPSKQANKNLILKAISEAQESVTKTTNYSTVSQKQTLPVAPRTRTSQEELLAEMVQGQSRTPRISTPIKEEETKGDNIEKSQGTQQRQLLSRLQIDPVMAETLQIGQDYYDMESMVHADTRSFILKKPKLSEEVVVAPNQESGMKTADTLRVLSGHLMQTRDLVQPDKPASPKFIVTLDGVPSPPGYMSDQEEDMCFEGVKPVNQTAASNKGLRGLLHPQHLQLMSRQLDDPNGSFSNAEISELSVVQKPEKLLERCKYWPACKNGDECAYHHPVSPCKAFPNCKFAEKCLFVHPNCKYDAKCTKPDCPFTHMSRRIPVLPPKPVATPASPSSSQLCRYFPACKKMECPFYHPKHCRFNTQCTRPDCTFYHPTITVPPRHALKWIRPQTSE</sequence>
<reference evidence="23" key="1">
    <citation type="submission" date="2025-08" db="UniProtKB">
        <authorList>
            <consortium name="RefSeq"/>
        </authorList>
    </citation>
    <scope>IDENTIFICATION</scope>
    <source>
        <tissue evidence="23">Liver</tissue>
    </source>
</reference>
<dbReference type="Gene3D" id="1.20.1390.10">
    <property type="entry name" value="PWI domain"/>
    <property type="match status" value="1"/>
</dbReference>
<keyword evidence="10 18" id="KW-0862">Zinc</keyword>
<dbReference type="FunFam" id="4.10.1000.30:FF:000001">
    <property type="entry name" value="Zinc finger CCCH domain-containing protein 14"/>
    <property type="match status" value="1"/>
</dbReference>
<evidence type="ECO:0000256" key="18">
    <source>
        <dbReference type="PROSITE-ProRule" id="PRU00723"/>
    </source>
</evidence>
<evidence type="ECO:0000313" key="23">
    <source>
        <dbReference type="RefSeq" id="XP_030893683.1"/>
    </source>
</evidence>
<dbReference type="RefSeq" id="XP_030893683.1">
    <property type="nucleotide sequence ID" value="XM_031037823.1"/>
</dbReference>
<gene>
    <name evidence="23" type="primary">ZC3H14</name>
</gene>
<evidence type="ECO:0000256" key="15">
    <source>
        <dbReference type="ARBA" id="ARBA00023242"/>
    </source>
</evidence>
<keyword evidence="12" id="KW-0744">Spermatogenesis</keyword>
<protein>
    <recommendedName>
        <fullName evidence="3 19">Zinc finger CCCH domain-containing protein 14</fullName>
    </recommendedName>
</protein>
<accession>A0A7F8RLJ8</accession>
<keyword evidence="7 19" id="KW-0677">Repeat</keyword>
<evidence type="ECO:0000256" key="4">
    <source>
        <dbReference type="ARBA" id="ARBA00022499"/>
    </source>
</evidence>
<proteinExistence type="inferred from homology"/>
<feature type="compositionally biased region" description="Polar residues" evidence="20">
    <location>
        <begin position="131"/>
        <end position="141"/>
    </location>
</feature>
<comment type="subunit">
    <text evidence="17">Homodimer; facilitating circular RNAs (circRNAs) formation. Associates with the spliceosome. Interacts with HOOK2. Interacts with ZFC3H1 in a RNase-sensitive manner.</text>
</comment>
<evidence type="ECO:0000256" key="16">
    <source>
        <dbReference type="ARBA" id="ARBA00059881"/>
    </source>
</evidence>
<dbReference type="PANTHER" id="PTHR14738:SF29">
    <property type="entry name" value="ZINC FINGER CCCH DOMAIN-CONTAINING PROTEIN 14"/>
    <property type="match status" value="1"/>
</dbReference>
<evidence type="ECO:0000256" key="3">
    <source>
        <dbReference type="ARBA" id="ARBA00015071"/>
    </source>
</evidence>
<evidence type="ECO:0000256" key="17">
    <source>
        <dbReference type="ARBA" id="ARBA00062976"/>
    </source>
</evidence>
<dbReference type="GO" id="GO:0030154">
    <property type="term" value="P:cell differentiation"/>
    <property type="evidence" value="ECO:0007669"/>
    <property type="project" value="UniProtKB-KW"/>
</dbReference>
<keyword evidence="13 19" id="KW-0694">RNA-binding</keyword>
<evidence type="ECO:0000256" key="14">
    <source>
        <dbReference type="ARBA" id="ARBA00022990"/>
    </source>
</evidence>
<dbReference type="GO" id="GO:0008143">
    <property type="term" value="F:poly(A) binding"/>
    <property type="evidence" value="ECO:0007669"/>
    <property type="project" value="UniProtKB-UniRule"/>
</dbReference>
<keyword evidence="4" id="KW-1017">Isopeptide bond</keyword>
<dbReference type="GO" id="GO:0043488">
    <property type="term" value="P:regulation of mRNA stability"/>
    <property type="evidence" value="ECO:0007669"/>
    <property type="project" value="UniProtKB-UniRule"/>
</dbReference>
<comment type="subcellular location">
    <subcellularLocation>
        <location evidence="1 19">Nucleus speckle</location>
    </subcellularLocation>
</comment>
<comment type="function">
    <text evidence="16">RNA-binding protein involved in the biogenesis of circular RNAs (circRNAs), which are produced by back-splicing circularization of pre-mRNAs. Acts by binding to both exon-intron boundary and 3'-UTR of pre-mRNAs to promote circRNA biogenesis through dimerization and the association with the spliceosome. Required for spermatogenesis via involvement in circRNA biogenesis. Regulates the pre-mRNA processing of ATP5MC1; preventing its degradation. Also binds the poly(A) tail of mRNAs; controlling poly(A) length in neuronal cells.</text>
</comment>
<dbReference type="InterPro" id="IPR000571">
    <property type="entry name" value="Znf_CCCH"/>
</dbReference>
<dbReference type="GO" id="GO:0005737">
    <property type="term" value="C:cytoplasm"/>
    <property type="evidence" value="ECO:0007669"/>
    <property type="project" value="TreeGrafter"/>
</dbReference>
<dbReference type="Pfam" id="PF14608">
    <property type="entry name" value="zf-CCCH_2"/>
    <property type="match status" value="5"/>
</dbReference>
<keyword evidence="5" id="KW-0597">Phosphoprotein</keyword>
<evidence type="ECO:0000256" key="20">
    <source>
        <dbReference type="SAM" id="MobiDB-lite"/>
    </source>
</evidence>
<evidence type="ECO:0000256" key="10">
    <source>
        <dbReference type="ARBA" id="ARBA00022833"/>
    </source>
</evidence>
<keyword evidence="14" id="KW-0007">Acetylation</keyword>
<feature type="region of interest" description="Disordered" evidence="20">
    <location>
        <begin position="77"/>
        <end position="141"/>
    </location>
</feature>
<dbReference type="FunFam" id="4.10.1000.40:FF:000001">
    <property type="entry name" value="zinc finger CCCH domain-containing protein 14 isoform X2"/>
    <property type="match status" value="1"/>
</dbReference>
<evidence type="ECO:0000256" key="11">
    <source>
        <dbReference type="ARBA" id="ARBA00022843"/>
    </source>
</evidence>
<dbReference type="GeneID" id="102749778"/>
<keyword evidence="8 18" id="KW-0863">Zinc-finger</keyword>
<dbReference type="InterPro" id="IPR040366">
    <property type="entry name" value="Nab2/ZC3H14"/>
</dbReference>
<evidence type="ECO:0000256" key="12">
    <source>
        <dbReference type="ARBA" id="ARBA00022871"/>
    </source>
</evidence>
<dbReference type="CTD" id="79882"/>
<organism evidence="22 23">
    <name type="scientific">Leptonychotes weddellii</name>
    <name type="common">Weddell seal</name>
    <name type="synonym">Otaria weddellii</name>
    <dbReference type="NCBI Taxonomy" id="9713"/>
    <lineage>
        <taxon>Eukaryota</taxon>
        <taxon>Metazoa</taxon>
        <taxon>Chordata</taxon>
        <taxon>Craniata</taxon>
        <taxon>Vertebrata</taxon>
        <taxon>Euteleostomi</taxon>
        <taxon>Mammalia</taxon>
        <taxon>Eutheria</taxon>
        <taxon>Laurasiatheria</taxon>
        <taxon>Carnivora</taxon>
        <taxon>Caniformia</taxon>
        <taxon>Pinnipedia</taxon>
        <taxon>Phocidae</taxon>
        <taxon>Monachinae</taxon>
        <taxon>Lobodontini</taxon>
        <taxon>Leptonychotes</taxon>
    </lineage>
</organism>
<name>A0A7F8RLJ8_LEPWE</name>
<feature type="region of interest" description="Disordered" evidence="20">
    <location>
        <begin position="310"/>
        <end position="351"/>
    </location>
</feature>
<dbReference type="FunFam" id="4.10.1000.30:FF:000003">
    <property type="entry name" value="zinc finger CCCH domain-containing protein 14 isoform X6"/>
    <property type="match status" value="1"/>
</dbReference>
<keyword evidence="11" id="KW-0832">Ubl conjugation</keyword>